<comment type="caution">
    <text evidence="8">The sequence shown here is derived from an EMBL/GenBank/DDBJ whole genome shotgun (WGS) entry which is preliminary data.</text>
</comment>
<keyword evidence="3" id="KW-0547">Nucleotide-binding</keyword>
<dbReference type="GO" id="GO:0044281">
    <property type="term" value="P:small molecule metabolic process"/>
    <property type="evidence" value="ECO:0007669"/>
    <property type="project" value="UniProtKB-ARBA"/>
</dbReference>
<evidence type="ECO:0000256" key="3">
    <source>
        <dbReference type="ARBA" id="ARBA00022741"/>
    </source>
</evidence>
<dbReference type="CDD" id="cd01164">
    <property type="entry name" value="FruK_PfkB_like"/>
    <property type="match status" value="1"/>
</dbReference>
<dbReference type="GO" id="GO:0016052">
    <property type="term" value="P:carbohydrate catabolic process"/>
    <property type="evidence" value="ECO:0007669"/>
    <property type="project" value="UniProtKB-ARBA"/>
</dbReference>
<evidence type="ECO:0000256" key="4">
    <source>
        <dbReference type="ARBA" id="ARBA00022777"/>
    </source>
</evidence>
<keyword evidence="2 6" id="KW-0808">Transferase</keyword>
<dbReference type="InterPro" id="IPR002173">
    <property type="entry name" value="Carboh/pur_kinase_PfkB_CS"/>
</dbReference>
<dbReference type="InterPro" id="IPR017583">
    <property type="entry name" value="Tagatose/fructose_Pkinase"/>
</dbReference>
<evidence type="ECO:0000256" key="2">
    <source>
        <dbReference type="ARBA" id="ARBA00022679"/>
    </source>
</evidence>
<evidence type="ECO:0000313" key="8">
    <source>
        <dbReference type="EMBL" id="HIZ46536.1"/>
    </source>
</evidence>
<reference evidence="8" key="2">
    <citation type="submission" date="2021-04" db="EMBL/GenBank/DDBJ databases">
        <authorList>
            <person name="Gilroy R."/>
        </authorList>
    </citation>
    <scope>NUCLEOTIDE SEQUENCE</scope>
    <source>
        <strain evidence="8">ChiHjej12B11-14209</strain>
    </source>
</reference>
<keyword evidence="5" id="KW-0067">ATP-binding</keyword>
<evidence type="ECO:0000256" key="6">
    <source>
        <dbReference type="PIRNR" id="PIRNR000535"/>
    </source>
</evidence>
<keyword evidence="4" id="KW-0418">Kinase</keyword>
<dbReference type="GO" id="GO:0008443">
    <property type="term" value="F:phosphofructokinase activity"/>
    <property type="evidence" value="ECO:0007669"/>
    <property type="project" value="TreeGrafter"/>
</dbReference>
<dbReference type="GO" id="GO:0005829">
    <property type="term" value="C:cytosol"/>
    <property type="evidence" value="ECO:0007669"/>
    <property type="project" value="TreeGrafter"/>
</dbReference>
<dbReference type="PANTHER" id="PTHR46566:SF5">
    <property type="entry name" value="1-PHOSPHOFRUCTOKINASE"/>
    <property type="match status" value="1"/>
</dbReference>
<dbReference type="GO" id="GO:0005524">
    <property type="term" value="F:ATP binding"/>
    <property type="evidence" value="ECO:0007669"/>
    <property type="project" value="UniProtKB-KW"/>
</dbReference>
<organism evidence="8 9">
    <name type="scientific">Candidatus Olsenella pullistercoris</name>
    <dbReference type="NCBI Taxonomy" id="2838712"/>
    <lineage>
        <taxon>Bacteria</taxon>
        <taxon>Bacillati</taxon>
        <taxon>Actinomycetota</taxon>
        <taxon>Coriobacteriia</taxon>
        <taxon>Coriobacteriales</taxon>
        <taxon>Atopobiaceae</taxon>
        <taxon>Olsenella</taxon>
    </lineage>
</organism>
<evidence type="ECO:0000313" key="9">
    <source>
        <dbReference type="Proteomes" id="UP000824062"/>
    </source>
</evidence>
<protein>
    <submittedName>
        <fullName evidence="8">1-phosphofructokinase family hexose kinase</fullName>
    </submittedName>
</protein>
<accession>A0A9D2JE77</accession>
<dbReference type="Proteomes" id="UP000824062">
    <property type="component" value="Unassembled WGS sequence"/>
</dbReference>
<dbReference type="FunFam" id="3.40.1190.20:FF:000001">
    <property type="entry name" value="Phosphofructokinase"/>
    <property type="match status" value="1"/>
</dbReference>
<comment type="similarity">
    <text evidence="1">Belongs to the carbohydrate kinase PfkB family.</text>
</comment>
<name>A0A9D2JE77_9ACTN</name>
<evidence type="ECO:0000259" key="7">
    <source>
        <dbReference type="Pfam" id="PF00294"/>
    </source>
</evidence>
<proteinExistence type="inferred from homology"/>
<evidence type="ECO:0000256" key="5">
    <source>
        <dbReference type="ARBA" id="ARBA00022840"/>
    </source>
</evidence>
<sequence length="311" mass="32470">MIATVTLNTSIDKAYQLACPLERGTVMRVETCIDNAGGKGLNASRAVATCGEKIVATGFVGGNNGRLLCELLDADGIEHDFVHVKSETRCCVNVLEPDGCSTEFLEPGRPVSEEEVAAVRSKVAEVAARADVVTFNGSVPAGCGEDIYRELVEAVRSAGKPAILDTSGRLLVESLSARPAMIKPNTDEICAILGRKPESIDEIVSAAREVHETYGIEKVVVSLGGDGSVMACSEGVFRGRAPKIEVVNPVGSGDTMVGAFAVAMARGMAVTDQLAYAMACASANCLSASTGHFDMAVADELRAQTSVERVA</sequence>
<dbReference type="Pfam" id="PF00294">
    <property type="entry name" value="PfkB"/>
    <property type="match status" value="1"/>
</dbReference>
<dbReference type="EMBL" id="DXBM01000050">
    <property type="protein sequence ID" value="HIZ46536.1"/>
    <property type="molecule type" value="Genomic_DNA"/>
</dbReference>
<dbReference type="PANTHER" id="PTHR46566">
    <property type="entry name" value="1-PHOSPHOFRUCTOKINASE-RELATED"/>
    <property type="match status" value="1"/>
</dbReference>
<dbReference type="Gene3D" id="3.40.1190.20">
    <property type="match status" value="1"/>
</dbReference>
<dbReference type="NCBIfam" id="TIGR03168">
    <property type="entry name" value="1-PFK"/>
    <property type="match status" value="1"/>
</dbReference>
<reference evidence="8" key="1">
    <citation type="journal article" date="2021" name="PeerJ">
        <title>Extensive microbial diversity within the chicken gut microbiome revealed by metagenomics and culture.</title>
        <authorList>
            <person name="Gilroy R."/>
            <person name="Ravi A."/>
            <person name="Getino M."/>
            <person name="Pursley I."/>
            <person name="Horton D.L."/>
            <person name="Alikhan N.F."/>
            <person name="Baker D."/>
            <person name="Gharbi K."/>
            <person name="Hall N."/>
            <person name="Watson M."/>
            <person name="Adriaenssens E.M."/>
            <person name="Foster-Nyarko E."/>
            <person name="Jarju S."/>
            <person name="Secka A."/>
            <person name="Antonio M."/>
            <person name="Oren A."/>
            <person name="Chaudhuri R.R."/>
            <person name="La Ragione R."/>
            <person name="Hildebrand F."/>
            <person name="Pallen M.J."/>
        </authorList>
    </citation>
    <scope>NUCLEOTIDE SEQUENCE</scope>
    <source>
        <strain evidence="8">ChiHjej12B11-14209</strain>
    </source>
</reference>
<dbReference type="InterPro" id="IPR011611">
    <property type="entry name" value="PfkB_dom"/>
</dbReference>
<evidence type="ECO:0000256" key="1">
    <source>
        <dbReference type="ARBA" id="ARBA00010688"/>
    </source>
</evidence>
<dbReference type="PIRSF" id="PIRSF000535">
    <property type="entry name" value="1PFK/6PFK/LacC"/>
    <property type="match status" value="1"/>
</dbReference>
<dbReference type="InterPro" id="IPR029056">
    <property type="entry name" value="Ribokinase-like"/>
</dbReference>
<dbReference type="PROSITE" id="PS00584">
    <property type="entry name" value="PFKB_KINASES_2"/>
    <property type="match status" value="1"/>
</dbReference>
<gene>
    <name evidence="8" type="ORF">IAA19_05900</name>
</gene>
<dbReference type="AlphaFoldDB" id="A0A9D2JE77"/>
<feature type="domain" description="Carbohydrate kinase PfkB" evidence="7">
    <location>
        <begin position="7"/>
        <end position="291"/>
    </location>
</feature>
<dbReference type="SUPFAM" id="SSF53613">
    <property type="entry name" value="Ribokinase-like"/>
    <property type="match status" value="1"/>
</dbReference>